<dbReference type="AlphaFoldDB" id="A0AAE0WNX8"/>
<evidence type="ECO:0008006" key="3">
    <source>
        <dbReference type="Google" id="ProtNLM"/>
    </source>
</evidence>
<dbReference type="PANTHER" id="PTHR40624:SF1">
    <property type="entry name" value="BIOSYNTHESIS MONOOXYGENASE, PUTATIVE (AFU_ORTHOLOGUE AFUA_1G12025)-RELATED"/>
    <property type="match status" value="1"/>
</dbReference>
<keyword evidence="2" id="KW-1185">Reference proteome</keyword>
<dbReference type="PANTHER" id="PTHR40624">
    <property type="entry name" value="BIOSYNTHESIS MONOOXYGENASE, PUTATIVE (AFU_ORTHOLOGUE AFUA_1G12025)-RELATED"/>
    <property type="match status" value="1"/>
</dbReference>
<sequence length="237" mass="26501">MALLCMLHPKTCEKQQRCLELLRRSAREYYRQPDAKCTTWSYFTPFPPPKPGKPANPAIGGMEIYTSKKALQSQVDDPIYFQSYHDAVKREDLYEKPEELVAWYRAAGFEARSGGGKEGEGVLISISKMDCKDRQQVVEAITDFAEWVDKSEPFVLTYALFSRPKAPNEAVLFVRYADSKGLKSHSNAPEHVEVVKKLSKLLNGDLGKGTTLWQEVGDSFASTGDGSHGTESGRSKL</sequence>
<dbReference type="Proteomes" id="UP001274830">
    <property type="component" value="Unassembled WGS sequence"/>
</dbReference>
<proteinExistence type="predicted"/>
<protein>
    <recommendedName>
        <fullName evidence="3">ABM domain-containing protein</fullName>
    </recommendedName>
</protein>
<evidence type="ECO:0000313" key="2">
    <source>
        <dbReference type="Proteomes" id="UP001274830"/>
    </source>
</evidence>
<dbReference type="SUPFAM" id="SSF54909">
    <property type="entry name" value="Dimeric alpha+beta barrel"/>
    <property type="match status" value="1"/>
</dbReference>
<reference evidence="1" key="1">
    <citation type="submission" date="2023-07" db="EMBL/GenBank/DDBJ databases">
        <title>Black Yeasts Isolated from many extreme environments.</title>
        <authorList>
            <person name="Coleine C."/>
            <person name="Stajich J.E."/>
            <person name="Selbmann L."/>
        </authorList>
    </citation>
    <scope>NUCLEOTIDE SEQUENCE</scope>
    <source>
        <strain evidence="1">CCFEE 5485</strain>
    </source>
</reference>
<accession>A0AAE0WNX8</accession>
<dbReference type="EMBL" id="JAUTXT010000015">
    <property type="protein sequence ID" value="KAK3675281.1"/>
    <property type="molecule type" value="Genomic_DNA"/>
</dbReference>
<evidence type="ECO:0000313" key="1">
    <source>
        <dbReference type="EMBL" id="KAK3675281.1"/>
    </source>
</evidence>
<name>A0AAE0WNX8_9PEZI</name>
<dbReference type="Gene3D" id="3.30.70.100">
    <property type="match status" value="1"/>
</dbReference>
<comment type="caution">
    <text evidence="1">The sequence shown here is derived from an EMBL/GenBank/DDBJ whole genome shotgun (WGS) entry which is preliminary data.</text>
</comment>
<dbReference type="InterPro" id="IPR011008">
    <property type="entry name" value="Dimeric_a/b-barrel"/>
</dbReference>
<gene>
    <name evidence="1" type="ORF">LTR78_004791</name>
</gene>
<organism evidence="1 2">
    <name type="scientific">Recurvomyces mirabilis</name>
    <dbReference type="NCBI Taxonomy" id="574656"/>
    <lineage>
        <taxon>Eukaryota</taxon>
        <taxon>Fungi</taxon>
        <taxon>Dikarya</taxon>
        <taxon>Ascomycota</taxon>
        <taxon>Pezizomycotina</taxon>
        <taxon>Dothideomycetes</taxon>
        <taxon>Dothideomycetidae</taxon>
        <taxon>Mycosphaerellales</taxon>
        <taxon>Teratosphaeriaceae</taxon>
        <taxon>Recurvomyces</taxon>
    </lineage>
</organism>